<dbReference type="AlphaFoldDB" id="A0AAD3CSZ8"/>
<comment type="caution">
    <text evidence="1">The sequence shown here is derived from an EMBL/GenBank/DDBJ whole genome shotgun (WGS) entry which is preliminary data.</text>
</comment>
<name>A0AAD3CSZ8_9STRA</name>
<proteinExistence type="predicted"/>
<accession>A0AAD3CSZ8</accession>
<protein>
    <submittedName>
        <fullName evidence="1">Uncharacterized protein</fullName>
    </submittedName>
</protein>
<sequence length="200" mass="21396">MSQRSTLFASVLASDKTTNKGIRGLGNNGNGNGKGNKTCTTYKINGPLILKNSAVFRSARIDQITSETQCVNISTFAGGALGASFCSGDTFSIGATPFFDQDGNEMGYYTRSGMRVPLFDVQEGENPILVGNAFNAFVFKNGDQLHFQRCDPAGAPTLVTAIAGGTGEYVGSIGEVTITDFLKPSDNLFEVCIVKREWEY</sequence>
<dbReference type="Proteomes" id="UP001054902">
    <property type="component" value="Unassembled WGS sequence"/>
</dbReference>
<evidence type="ECO:0000313" key="2">
    <source>
        <dbReference type="Proteomes" id="UP001054902"/>
    </source>
</evidence>
<gene>
    <name evidence="1" type="ORF">CTEN210_06590</name>
</gene>
<evidence type="ECO:0000313" key="1">
    <source>
        <dbReference type="EMBL" id="GFH50114.1"/>
    </source>
</evidence>
<dbReference type="EMBL" id="BLLK01000038">
    <property type="protein sequence ID" value="GFH50114.1"/>
    <property type="molecule type" value="Genomic_DNA"/>
</dbReference>
<reference evidence="1 2" key="1">
    <citation type="journal article" date="2021" name="Sci. Rep.">
        <title>The genome of the diatom Chaetoceros tenuissimus carries an ancient integrated fragment of an extant virus.</title>
        <authorList>
            <person name="Hongo Y."/>
            <person name="Kimura K."/>
            <person name="Takaki Y."/>
            <person name="Yoshida Y."/>
            <person name="Baba S."/>
            <person name="Kobayashi G."/>
            <person name="Nagasaki K."/>
            <person name="Hano T."/>
            <person name="Tomaru Y."/>
        </authorList>
    </citation>
    <scope>NUCLEOTIDE SEQUENCE [LARGE SCALE GENOMIC DNA]</scope>
    <source>
        <strain evidence="1 2">NIES-3715</strain>
    </source>
</reference>
<organism evidence="1 2">
    <name type="scientific">Chaetoceros tenuissimus</name>
    <dbReference type="NCBI Taxonomy" id="426638"/>
    <lineage>
        <taxon>Eukaryota</taxon>
        <taxon>Sar</taxon>
        <taxon>Stramenopiles</taxon>
        <taxon>Ochrophyta</taxon>
        <taxon>Bacillariophyta</taxon>
        <taxon>Coscinodiscophyceae</taxon>
        <taxon>Chaetocerotophycidae</taxon>
        <taxon>Chaetocerotales</taxon>
        <taxon>Chaetocerotaceae</taxon>
        <taxon>Chaetoceros</taxon>
    </lineage>
</organism>
<keyword evidence="2" id="KW-1185">Reference proteome</keyword>